<comment type="caution">
    <text evidence="2">The sequence shown here is derived from an EMBL/GenBank/DDBJ whole genome shotgun (WGS) entry which is preliminary data.</text>
</comment>
<evidence type="ECO:0000313" key="2">
    <source>
        <dbReference type="EMBL" id="CAE8705285.1"/>
    </source>
</evidence>
<reference evidence="2" key="1">
    <citation type="submission" date="2021-02" db="EMBL/GenBank/DDBJ databases">
        <authorList>
            <person name="Dougan E. K."/>
            <person name="Rhodes N."/>
            <person name="Thang M."/>
            <person name="Chan C."/>
        </authorList>
    </citation>
    <scope>NUCLEOTIDE SEQUENCE</scope>
</reference>
<feature type="non-terminal residue" evidence="2">
    <location>
        <position position="183"/>
    </location>
</feature>
<evidence type="ECO:0000256" key="1">
    <source>
        <dbReference type="SAM" id="MobiDB-lite"/>
    </source>
</evidence>
<proteinExistence type="predicted"/>
<feature type="compositionally biased region" description="Low complexity" evidence="1">
    <location>
        <begin position="1"/>
        <end position="12"/>
    </location>
</feature>
<feature type="compositionally biased region" description="Gly residues" evidence="1">
    <location>
        <begin position="44"/>
        <end position="55"/>
    </location>
</feature>
<evidence type="ECO:0000313" key="3">
    <source>
        <dbReference type="Proteomes" id="UP000626109"/>
    </source>
</evidence>
<sequence length="183" mass="18186">NYSPTSTLSPYRRPSRPPARTPSPGTRSRERTPSPGSRNAAGPPQGGINGFGAGAAAGPRSTLTLRERPGAAPPVSGNAKPVSSRYGGAGGSRPGSASRAGSSGLHQPALHVPYEAEVRGAVPPHQPGSLFGLAANLGIGPAAGGAAVAASFGSSSEDAEACDIDARLQALQSFLKQTKNISG</sequence>
<accession>A0A813KQ68</accession>
<dbReference type="AlphaFoldDB" id="A0A813KQ68"/>
<name>A0A813KQ68_POLGL</name>
<protein>
    <submittedName>
        <fullName evidence="2">Uncharacterized protein</fullName>
    </submittedName>
</protein>
<gene>
    <name evidence="2" type="ORF">PGLA2088_LOCUS33620</name>
</gene>
<dbReference type="Proteomes" id="UP000626109">
    <property type="component" value="Unassembled WGS sequence"/>
</dbReference>
<organism evidence="2 3">
    <name type="scientific">Polarella glacialis</name>
    <name type="common">Dinoflagellate</name>
    <dbReference type="NCBI Taxonomy" id="89957"/>
    <lineage>
        <taxon>Eukaryota</taxon>
        <taxon>Sar</taxon>
        <taxon>Alveolata</taxon>
        <taxon>Dinophyceae</taxon>
        <taxon>Suessiales</taxon>
        <taxon>Suessiaceae</taxon>
        <taxon>Polarella</taxon>
    </lineage>
</organism>
<feature type="region of interest" description="Disordered" evidence="1">
    <location>
        <begin position="1"/>
        <end position="110"/>
    </location>
</feature>
<feature type="compositionally biased region" description="Low complexity" evidence="1">
    <location>
        <begin position="94"/>
        <end position="104"/>
    </location>
</feature>
<dbReference type="EMBL" id="CAJNNW010030937">
    <property type="protein sequence ID" value="CAE8705285.1"/>
    <property type="molecule type" value="Genomic_DNA"/>
</dbReference>